<organism evidence="3 4">
    <name type="scientific">Solirubrobacter ginsenosidimutans</name>
    <dbReference type="NCBI Taxonomy" id="490573"/>
    <lineage>
        <taxon>Bacteria</taxon>
        <taxon>Bacillati</taxon>
        <taxon>Actinomycetota</taxon>
        <taxon>Thermoleophilia</taxon>
        <taxon>Solirubrobacterales</taxon>
        <taxon>Solirubrobacteraceae</taxon>
        <taxon>Solirubrobacter</taxon>
    </lineage>
</organism>
<dbReference type="RefSeq" id="WP_270044454.1">
    <property type="nucleotide sequence ID" value="NZ_JAPDOD010000043.1"/>
</dbReference>
<evidence type="ECO:0008006" key="5">
    <source>
        <dbReference type="Google" id="ProtNLM"/>
    </source>
</evidence>
<dbReference type="GO" id="GO:0046872">
    <property type="term" value="F:metal ion binding"/>
    <property type="evidence" value="ECO:0007669"/>
    <property type="project" value="UniProtKB-KW"/>
</dbReference>
<accession>A0A9X3S545</accession>
<evidence type="ECO:0000256" key="2">
    <source>
        <dbReference type="SAM" id="SignalP"/>
    </source>
</evidence>
<dbReference type="InterPro" id="IPR033138">
    <property type="entry name" value="Cu_oxidase_CS"/>
</dbReference>
<name>A0A9X3S545_9ACTN</name>
<keyword evidence="1" id="KW-0479">Metal-binding</keyword>
<dbReference type="Gene3D" id="2.60.40.420">
    <property type="entry name" value="Cupredoxins - blue copper proteins"/>
    <property type="match status" value="1"/>
</dbReference>
<dbReference type="SUPFAM" id="SSF49503">
    <property type="entry name" value="Cupredoxins"/>
    <property type="match status" value="1"/>
</dbReference>
<sequence>MTTSRRIVAAAVAVGALAAPASAAAPARVLVEATEFRFTLSRTTVNAGPAIVQLAIRGEDPHDLRLAPPRGHASAWPATVPETLPGAVAEWRGKLTKGRWTLYCSLPGHKAAGMRATLTVK</sequence>
<dbReference type="InterPro" id="IPR008972">
    <property type="entry name" value="Cupredoxin"/>
</dbReference>
<feature type="chain" id="PRO_5040946951" description="Blue (type 1) copper domain-containing protein" evidence="2">
    <location>
        <begin position="24"/>
        <end position="121"/>
    </location>
</feature>
<dbReference type="EMBL" id="JAPDOD010000043">
    <property type="protein sequence ID" value="MDA0165197.1"/>
    <property type="molecule type" value="Genomic_DNA"/>
</dbReference>
<dbReference type="Proteomes" id="UP001149140">
    <property type="component" value="Unassembled WGS sequence"/>
</dbReference>
<dbReference type="PROSITE" id="PS00079">
    <property type="entry name" value="MULTICOPPER_OXIDASE1"/>
    <property type="match status" value="1"/>
</dbReference>
<keyword evidence="4" id="KW-1185">Reference proteome</keyword>
<protein>
    <recommendedName>
        <fullName evidence="5">Blue (type 1) copper domain-containing protein</fullName>
    </recommendedName>
</protein>
<dbReference type="AlphaFoldDB" id="A0A9X3S545"/>
<evidence type="ECO:0000313" key="3">
    <source>
        <dbReference type="EMBL" id="MDA0165197.1"/>
    </source>
</evidence>
<keyword evidence="2" id="KW-0732">Signal</keyword>
<gene>
    <name evidence="3" type="ORF">OM076_33315</name>
</gene>
<reference evidence="3" key="1">
    <citation type="submission" date="2022-10" db="EMBL/GenBank/DDBJ databases">
        <title>The WGS of Solirubrobacter ginsenosidimutans DSM 21036.</title>
        <authorList>
            <person name="Jiang Z."/>
        </authorList>
    </citation>
    <scope>NUCLEOTIDE SEQUENCE</scope>
    <source>
        <strain evidence="3">DSM 21036</strain>
    </source>
</reference>
<feature type="signal peptide" evidence="2">
    <location>
        <begin position="1"/>
        <end position="23"/>
    </location>
</feature>
<evidence type="ECO:0000256" key="1">
    <source>
        <dbReference type="ARBA" id="ARBA00022723"/>
    </source>
</evidence>
<evidence type="ECO:0000313" key="4">
    <source>
        <dbReference type="Proteomes" id="UP001149140"/>
    </source>
</evidence>
<comment type="caution">
    <text evidence="3">The sequence shown here is derived from an EMBL/GenBank/DDBJ whole genome shotgun (WGS) entry which is preliminary data.</text>
</comment>
<proteinExistence type="predicted"/>